<accession>A0AAD5XEV9</accession>
<dbReference type="Proteomes" id="UP001211907">
    <property type="component" value="Unassembled WGS sequence"/>
</dbReference>
<evidence type="ECO:0000313" key="2">
    <source>
        <dbReference type="Proteomes" id="UP001211907"/>
    </source>
</evidence>
<reference evidence="1" key="1">
    <citation type="submission" date="2020-05" db="EMBL/GenBank/DDBJ databases">
        <title>Phylogenomic resolution of chytrid fungi.</title>
        <authorList>
            <person name="Stajich J.E."/>
            <person name="Amses K."/>
            <person name="Simmons R."/>
            <person name="Seto K."/>
            <person name="Myers J."/>
            <person name="Bonds A."/>
            <person name="Quandt C.A."/>
            <person name="Barry K."/>
            <person name="Liu P."/>
            <person name="Grigoriev I."/>
            <person name="Longcore J.E."/>
            <person name="James T.Y."/>
        </authorList>
    </citation>
    <scope>NUCLEOTIDE SEQUENCE</scope>
    <source>
        <strain evidence="1">JEL0513</strain>
    </source>
</reference>
<keyword evidence="2" id="KW-1185">Reference proteome</keyword>
<dbReference type="EMBL" id="JADGJH010001307">
    <property type="protein sequence ID" value="KAJ3115212.1"/>
    <property type="molecule type" value="Genomic_DNA"/>
</dbReference>
<dbReference type="AlphaFoldDB" id="A0AAD5XEV9"/>
<evidence type="ECO:0000313" key="1">
    <source>
        <dbReference type="EMBL" id="KAJ3115212.1"/>
    </source>
</evidence>
<name>A0AAD5XEV9_9FUNG</name>
<organism evidence="1 2">
    <name type="scientific">Physocladia obscura</name>
    <dbReference type="NCBI Taxonomy" id="109957"/>
    <lineage>
        <taxon>Eukaryota</taxon>
        <taxon>Fungi</taxon>
        <taxon>Fungi incertae sedis</taxon>
        <taxon>Chytridiomycota</taxon>
        <taxon>Chytridiomycota incertae sedis</taxon>
        <taxon>Chytridiomycetes</taxon>
        <taxon>Chytridiales</taxon>
        <taxon>Chytriomycetaceae</taxon>
        <taxon>Physocladia</taxon>
    </lineage>
</organism>
<sequence>MSIRIFGVDSDYFSKDEIDGKTSQRLRAASISASKARNSVSSVSSNSSRKFKLQPTLSETSETASDCRLSIEITPLKILPQTSESESLNSSLMEKFEEEHVFLPPLPTPLPISVSIVKKTENTSKKADQQFQNLKDVGKGSASSIGSFHSVDGSNEKIVDSEYSESRSIAYGCLCRIMCRRHDQILPSESLQHFYRIIYKV</sequence>
<proteinExistence type="predicted"/>
<comment type="caution">
    <text evidence="1">The sequence shown here is derived from an EMBL/GenBank/DDBJ whole genome shotgun (WGS) entry which is preliminary data.</text>
</comment>
<gene>
    <name evidence="1" type="ORF">HK100_001426</name>
</gene>
<protein>
    <submittedName>
        <fullName evidence="1">Uncharacterized protein</fullName>
    </submittedName>
</protein>